<protein>
    <submittedName>
        <fullName evidence="1">Uncharacterized protein</fullName>
    </submittedName>
</protein>
<accession>A0AAC9KAV1</accession>
<name>A0AAC9KAV1_9PROT</name>
<reference evidence="2" key="1">
    <citation type="submission" date="2016-11" db="EMBL/GenBank/DDBJ databases">
        <title>Comparative genomic and phenotypic analysis of Granulibacter bethesdensis clinical isolates from patients with chronic granulomatous disease.</title>
        <authorList>
            <person name="Zarember K.A."/>
            <person name="Porcella S.F."/>
            <person name="Chu J."/>
            <person name="Ding L."/>
            <person name="Dahlstrom E."/>
            <person name="Barbian K."/>
            <person name="Martens C."/>
            <person name="Sykora L."/>
            <person name="Kramer S."/>
            <person name="Pettinato A.M."/>
            <person name="Hong H."/>
            <person name="Wald G."/>
            <person name="Berg L.J."/>
            <person name="Rogge L.S."/>
            <person name="Greenberg D.E."/>
            <person name="Falcone E.L."/>
            <person name="Neves J.F."/>
            <person name="Simoes M.J."/>
            <person name="Casal M."/>
            <person name="Rodriguez-Lopez F.C."/>
            <person name="Zelazny A."/>
            <person name="Gallin J.I."/>
            <person name="Holland S.M."/>
        </authorList>
    </citation>
    <scope>NUCLEOTIDE SEQUENCE [LARGE SCALE GENOMIC DNA]</scope>
    <source>
        <strain evidence="2">NIH9.1</strain>
    </source>
</reference>
<dbReference type="AlphaFoldDB" id="A0AAC9KAV1"/>
<proteinExistence type="predicted"/>
<dbReference type="EMBL" id="CP018191">
    <property type="protein sequence ID" value="APH55166.1"/>
    <property type="molecule type" value="Genomic_DNA"/>
</dbReference>
<organism evidence="1 2">
    <name type="scientific">Granulibacter bethesdensis</name>
    <dbReference type="NCBI Taxonomy" id="364410"/>
    <lineage>
        <taxon>Bacteria</taxon>
        <taxon>Pseudomonadati</taxon>
        <taxon>Pseudomonadota</taxon>
        <taxon>Alphaproteobacteria</taxon>
        <taxon>Acetobacterales</taxon>
        <taxon>Acetobacteraceae</taxon>
        <taxon>Granulibacter</taxon>
    </lineage>
</organism>
<dbReference type="Proteomes" id="UP000182373">
    <property type="component" value="Chromosome"/>
</dbReference>
<evidence type="ECO:0000313" key="2">
    <source>
        <dbReference type="Proteomes" id="UP000182373"/>
    </source>
</evidence>
<gene>
    <name evidence="1" type="ORF">GbCGDNIH9_8664</name>
</gene>
<sequence>MLLRLFRATAIFGRRKRKSLKTTGGFDVGQAVDKSFYFLPQVRQTMQQAFAGKEFIIIHRTCRLQHRADIILNRADRKNVAAGFR</sequence>
<evidence type="ECO:0000313" key="1">
    <source>
        <dbReference type="EMBL" id="APH55166.1"/>
    </source>
</evidence>